<dbReference type="EC" id="1.6.5.5" evidence="2"/>
<feature type="domain" description="Enoyl reductase (ER)" evidence="1">
    <location>
        <begin position="10"/>
        <end position="328"/>
    </location>
</feature>
<sequence length="332" mass="34496">MRALMSVVPGGPETLEWVDIGPPTVGKGEIRVSVRAAGLNATDLLMMRDRYQDKVARPYSPGGEIAGVVEELGAGVHDLAVGDRVVAILGSGGLREEVLLRSSDAILIPDGVSYEEASVLPIAYASALHALEDRARLAHGERVLVLGASAGIGLASVQIATRMGAEVVAACSTAEKVEIAMAEGAVRGLVYGEGAQSADRHELRRLFADVVGADGADVVVDPVSGSLADPAARAMRTGGRFVLVGFAGGVGSVPSNVVLVKRAEIVGSALGEHLKDHPEHLRTLLGQLFEWCVEGTLRPSVTSVIPLCEAVSGLDLLDRRAITGKVVVRLGE</sequence>
<dbReference type="Gene3D" id="3.90.180.10">
    <property type="entry name" value="Medium-chain alcohol dehydrogenases, catalytic domain"/>
    <property type="match status" value="1"/>
</dbReference>
<dbReference type="Pfam" id="PF08240">
    <property type="entry name" value="ADH_N"/>
    <property type="match status" value="1"/>
</dbReference>
<protein>
    <submittedName>
        <fullName evidence="2">NADPH2:quinone reductase</fullName>
        <ecNumber evidence="2">1.6.5.5</ecNumber>
    </submittedName>
</protein>
<comment type="caution">
    <text evidence="2">The sequence shown here is derived from an EMBL/GenBank/DDBJ whole genome shotgun (WGS) entry which is preliminary data.</text>
</comment>
<dbReference type="SUPFAM" id="SSF50129">
    <property type="entry name" value="GroES-like"/>
    <property type="match status" value="1"/>
</dbReference>
<keyword evidence="3" id="KW-1185">Reference proteome</keyword>
<organism evidence="2 3">
    <name type="scientific">Nocardioides panzhihuensis</name>
    <dbReference type="NCBI Taxonomy" id="860243"/>
    <lineage>
        <taxon>Bacteria</taxon>
        <taxon>Bacillati</taxon>
        <taxon>Actinomycetota</taxon>
        <taxon>Actinomycetes</taxon>
        <taxon>Propionibacteriales</taxon>
        <taxon>Nocardioidaceae</taxon>
        <taxon>Nocardioides</taxon>
    </lineage>
</organism>
<accession>A0A7Z0IRF0</accession>
<evidence type="ECO:0000259" key="1">
    <source>
        <dbReference type="SMART" id="SM00829"/>
    </source>
</evidence>
<dbReference type="InterPro" id="IPR013154">
    <property type="entry name" value="ADH-like_N"/>
</dbReference>
<dbReference type="CDD" id="cd08241">
    <property type="entry name" value="QOR1"/>
    <property type="match status" value="1"/>
</dbReference>
<name>A0A7Z0IRF0_9ACTN</name>
<dbReference type="InterPro" id="IPR051397">
    <property type="entry name" value="Zn-ADH-like_protein"/>
</dbReference>
<gene>
    <name evidence="2" type="ORF">BJ988_001406</name>
</gene>
<dbReference type="InterPro" id="IPR011032">
    <property type="entry name" value="GroES-like_sf"/>
</dbReference>
<dbReference type="RefSeq" id="WP_179657369.1">
    <property type="nucleotide sequence ID" value="NZ_JACBZR010000001.1"/>
</dbReference>
<dbReference type="EMBL" id="JACBZR010000001">
    <property type="protein sequence ID" value="NYI76758.1"/>
    <property type="molecule type" value="Genomic_DNA"/>
</dbReference>
<dbReference type="Proteomes" id="UP000564496">
    <property type="component" value="Unassembled WGS sequence"/>
</dbReference>
<dbReference type="InterPro" id="IPR036291">
    <property type="entry name" value="NAD(P)-bd_dom_sf"/>
</dbReference>
<dbReference type="PANTHER" id="PTHR43677">
    <property type="entry name" value="SHORT-CHAIN DEHYDROGENASE/REDUCTASE"/>
    <property type="match status" value="1"/>
</dbReference>
<dbReference type="AlphaFoldDB" id="A0A7Z0IRF0"/>
<dbReference type="Pfam" id="PF00107">
    <property type="entry name" value="ADH_zinc_N"/>
    <property type="match status" value="1"/>
</dbReference>
<proteinExistence type="predicted"/>
<dbReference type="GO" id="GO:0003960">
    <property type="term" value="F:quinone reductase (NADPH) activity"/>
    <property type="evidence" value="ECO:0007669"/>
    <property type="project" value="UniProtKB-EC"/>
</dbReference>
<evidence type="ECO:0000313" key="3">
    <source>
        <dbReference type="Proteomes" id="UP000564496"/>
    </source>
</evidence>
<dbReference type="SMART" id="SM00829">
    <property type="entry name" value="PKS_ER"/>
    <property type="match status" value="1"/>
</dbReference>
<dbReference type="PANTHER" id="PTHR43677:SF4">
    <property type="entry name" value="QUINONE OXIDOREDUCTASE-LIKE PROTEIN 2"/>
    <property type="match status" value="1"/>
</dbReference>
<evidence type="ECO:0000313" key="2">
    <source>
        <dbReference type="EMBL" id="NYI76758.1"/>
    </source>
</evidence>
<reference evidence="2 3" key="1">
    <citation type="submission" date="2020-07" db="EMBL/GenBank/DDBJ databases">
        <title>Sequencing the genomes of 1000 actinobacteria strains.</title>
        <authorList>
            <person name="Klenk H.-P."/>
        </authorList>
    </citation>
    <scope>NUCLEOTIDE SEQUENCE [LARGE SCALE GENOMIC DNA]</scope>
    <source>
        <strain evidence="2 3">DSM 26487</strain>
    </source>
</reference>
<keyword evidence="2" id="KW-0560">Oxidoreductase</keyword>
<dbReference type="SUPFAM" id="SSF51735">
    <property type="entry name" value="NAD(P)-binding Rossmann-fold domains"/>
    <property type="match status" value="1"/>
</dbReference>
<dbReference type="InterPro" id="IPR020843">
    <property type="entry name" value="ER"/>
</dbReference>
<dbReference type="InterPro" id="IPR013149">
    <property type="entry name" value="ADH-like_C"/>
</dbReference>
<dbReference type="Gene3D" id="3.40.50.720">
    <property type="entry name" value="NAD(P)-binding Rossmann-like Domain"/>
    <property type="match status" value="1"/>
</dbReference>